<name>A0ABR0QZI1_GOSAR</name>
<dbReference type="PANTHER" id="PTHR31900">
    <property type="entry name" value="F-BOX/RNI SUPERFAMILY PROTEIN-RELATED"/>
    <property type="match status" value="1"/>
</dbReference>
<accession>A0ABR0QZI1</accession>
<dbReference type="PANTHER" id="PTHR31900:SF27">
    <property type="entry name" value="FBD DOMAIN-CONTAINING PROTEIN"/>
    <property type="match status" value="1"/>
</dbReference>
<dbReference type="InterPro" id="IPR032675">
    <property type="entry name" value="LRR_dom_sf"/>
</dbReference>
<feature type="domain" description="F-box" evidence="1">
    <location>
        <begin position="16"/>
        <end position="57"/>
    </location>
</feature>
<proteinExistence type="predicted"/>
<dbReference type="SMART" id="SM00256">
    <property type="entry name" value="FBOX"/>
    <property type="match status" value="2"/>
</dbReference>
<dbReference type="SUPFAM" id="SSF81383">
    <property type="entry name" value="F-box domain"/>
    <property type="match status" value="2"/>
</dbReference>
<dbReference type="InterPro" id="IPR001810">
    <property type="entry name" value="F-box_dom"/>
</dbReference>
<dbReference type="InterPro" id="IPR050232">
    <property type="entry name" value="FBL13/AtMIF1-like"/>
</dbReference>
<sequence length="743" mass="85104">MAEQVKMEEIDRISDLHDSILIHILSFLSTKEAIKTSVLSTRWRYLFDLLPNIDFDLEEDLCRKNIKSYSTDVIENYMCSVDKMLLFCNTTNVNKFGFKCWIRMIGSDRFNGWISAAVDRGVKHLDLSTSVLPSSTLPIFTCKTLVSLKLGKYFVLNVPKDVHLPNLKTLHLHSVGFLNDDSVKGLFSGCPHLEDMVTRKCDLGKIRNFHISHHLLKTLYIRYSYNSFQCWLWINAPNLTSLEYYDRLVAGYSMENLQSLTKAVINISACKTFRADATTIFKGICDVPSLVLSDTSLETELFLIQLGMAKQVKMENVDRISGLHDSILIHILSFLSAKQVIRTSILSTRWRYLFALLPNLHFDFEGDLWRRGYTSYRHIDIYSYASLVDKMLITHNMTNIDKFRLKCRTMIDPDRFHAWISAAVHRGVKHLDLNISPGKFTTRPAVLFTCRTLVTLKLCMEFDFVLDVPKGAHFPNLKIIHLEEVNFSNDDSVKSLLSGCTSLEDLVIEKFLMSNISNFNISHPFLKRLTLLYTYQSDYGWITIDAPNLVYLEYDDELVAGYSLQNLQSLVKADIDISNSLQVDGSTFFRGICNVRSLILSDTSLELLLSCAPLPVFPNLVKLKIHCSNDLRPYYDQWEKGLETLLSSLPELEKLEFNQEALISLPEKAPSCLLSKLKSIKISDFTDERDCIGKAKYFLKNGRALEKLTIRTALRYSGERKSKISKVLSASPWESKHLCIFIF</sequence>
<dbReference type="InterPro" id="IPR055411">
    <property type="entry name" value="LRR_FXL15/At3g58940/PEG3-like"/>
</dbReference>
<comment type="caution">
    <text evidence="3">The sequence shown here is derived from an EMBL/GenBank/DDBJ whole genome shotgun (WGS) entry which is preliminary data.</text>
</comment>
<feature type="domain" description="FBD" evidence="2">
    <location>
        <begin position="671"/>
        <end position="743"/>
    </location>
</feature>
<dbReference type="Gene3D" id="3.80.10.10">
    <property type="entry name" value="Ribonuclease Inhibitor"/>
    <property type="match status" value="2"/>
</dbReference>
<dbReference type="InterPro" id="IPR006566">
    <property type="entry name" value="FBD"/>
</dbReference>
<dbReference type="Pfam" id="PF00646">
    <property type="entry name" value="F-box"/>
    <property type="match status" value="2"/>
</dbReference>
<evidence type="ECO:0000259" key="2">
    <source>
        <dbReference type="SMART" id="SM00579"/>
    </source>
</evidence>
<dbReference type="Gene3D" id="1.20.1280.50">
    <property type="match status" value="2"/>
</dbReference>
<dbReference type="SUPFAM" id="SSF52058">
    <property type="entry name" value="L domain-like"/>
    <property type="match status" value="1"/>
</dbReference>
<keyword evidence="4" id="KW-1185">Reference proteome</keyword>
<gene>
    <name evidence="3" type="ORF">PVK06_000864</name>
</gene>
<protein>
    <submittedName>
        <fullName evidence="3">Uncharacterized protein</fullName>
    </submittedName>
</protein>
<evidence type="ECO:0000313" key="4">
    <source>
        <dbReference type="Proteomes" id="UP001358586"/>
    </source>
</evidence>
<evidence type="ECO:0000259" key="1">
    <source>
        <dbReference type="SMART" id="SM00256"/>
    </source>
</evidence>
<organism evidence="3 4">
    <name type="scientific">Gossypium arboreum</name>
    <name type="common">Tree cotton</name>
    <name type="synonym">Gossypium nanking</name>
    <dbReference type="NCBI Taxonomy" id="29729"/>
    <lineage>
        <taxon>Eukaryota</taxon>
        <taxon>Viridiplantae</taxon>
        <taxon>Streptophyta</taxon>
        <taxon>Embryophyta</taxon>
        <taxon>Tracheophyta</taxon>
        <taxon>Spermatophyta</taxon>
        <taxon>Magnoliopsida</taxon>
        <taxon>eudicotyledons</taxon>
        <taxon>Gunneridae</taxon>
        <taxon>Pentapetalae</taxon>
        <taxon>rosids</taxon>
        <taxon>malvids</taxon>
        <taxon>Malvales</taxon>
        <taxon>Malvaceae</taxon>
        <taxon>Malvoideae</taxon>
        <taxon>Gossypium</taxon>
    </lineage>
</organism>
<dbReference type="SMART" id="SM00579">
    <property type="entry name" value="FBD"/>
    <property type="match status" value="1"/>
</dbReference>
<dbReference type="SUPFAM" id="SSF52047">
    <property type="entry name" value="RNI-like"/>
    <property type="match status" value="1"/>
</dbReference>
<dbReference type="Proteomes" id="UP001358586">
    <property type="component" value="Chromosome 1"/>
</dbReference>
<dbReference type="InterPro" id="IPR053781">
    <property type="entry name" value="F-box_AtFBL13-like"/>
</dbReference>
<evidence type="ECO:0000313" key="3">
    <source>
        <dbReference type="EMBL" id="KAK5844723.1"/>
    </source>
</evidence>
<reference evidence="3 4" key="1">
    <citation type="submission" date="2023-03" db="EMBL/GenBank/DDBJ databases">
        <title>WGS of Gossypium arboreum.</title>
        <authorList>
            <person name="Yu D."/>
        </authorList>
    </citation>
    <scope>NUCLEOTIDE SEQUENCE [LARGE SCALE GENOMIC DNA]</scope>
    <source>
        <tissue evidence="3">Leaf</tissue>
    </source>
</reference>
<dbReference type="Pfam" id="PF08387">
    <property type="entry name" value="FBD"/>
    <property type="match status" value="1"/>
</dbReference>
<feature type="domain" description="F-box" evidence="1">
    <location>
        <begin position="323"/>
        <end position="364"/>
    </location>
</feature>
<dbReference type="Pfam" id="PF24758">
    <property type="entry name" value="LRR_At5g56370"/>
    <property type="match status" value="2"/>
</dbReference>
<dbReference type="EMBL" id="JARKNE010000001">
    <property type="protein sequence ID" value="KAK5844723.1"/>
    <property type="molecule type" value="Genomic_DNA"/>
</dbReference>
<dbReference type="InterPro" id="IPR036047">
    <property type="entry name" value="F-box-like_dom_sf"/>
</dbReference>
<dbReference type="CDD" id="cd22160">
    <property type="entry name" value="F-box_AtFBL13-like"/>
    <property type="match status" value="2"/>
</dbReference>